<feature type="domain" description="PKD" evidence="14">
    <location>
        <begin position="1110"/>
        <end position="1171"/>
    </location>
</feature>
<dbReference type="InterPro" id="IPR000601">
    <property type="entry name" value="PKD_dom"/>
</dbReference>
<dbReference type="InterPro" id="IPR036392">
    <property type="entry name" value="PLAT/LH2_dom_sf"/>
</dbReference>
<dbReference type="SMART" id="SM00308">
    <property type="entry name" value="LH2"/>
    <property type="match status" value="1"/>
</dbReference>
<feature type="transmembrane region" description="Helical" evidence="13">
    <location>
        <begin position="3113"/>
        <end position="3134"/>
    </location>
</feature>
<comment type="caution">
    <text evidence="18">The sequence shown here is derived from an EMBL/GenBank/DDBJ whole genome shotgun (WGS) entry which is preliminary data.</text>
</comment>
<proteinExistence type="inferred from homology"/>
<feature type="transmembrane region" description="Helical" evidence="13">
    <location>
        <begin position="3308"/>
        <end position="3335"/>
    </location>
</feature>
<dbReference type="InterPro" id="IPR000203">
    <property type="entry name" value="GPS"/>
</dbReference>
<evidence type="ECO:0000259" key="15">
    <source>
        <dbReference type="PROSITE" id="PS50095"/>
    </source>
</evidence>
<dbReference type="Pfam" id="PF00801">
    <property type="entry name" value="PKD"/>
    <property type="match status" value="8"/>
</dbReference>
<protein>
    <recommendedName>
        <fullName evidence="20">Polycystin-1</fullName>
    </recommendedName>
</protein>
<dbReference type="PROSITE" id="PS51212">
    <property type="entry name" value="WSC"/>
    <property type="match status" value="1"/>
</dbReference>
<feature type="transmembrane region" description="Helical" evidence="13">
    <location>
        <begin position="3347"/>
        <end position="3378"/>
    </location>
</feature>
<dbReference type="PANTHER" id="PTHR46730">
    <property type="entry name" value="POLYCYSTIN-1"/>
    <property type="match status" value="1"/>
</dbReference>
<evidence type="ECO:0000256" key="1">
    <source>
        <dbReference type="ARBA" id="ARBA00004138"/>
    </source>
</evidence>
<dbReference type="PRINTS" id="PR00500">
    <property type="entry name" value="POLYCYSTIN1"/>
</dbReference>
<keyword evidence="4" id="KW-1003">Cell membrane</keyword>
<dbReference type="Pfam" id="PF01825">
    <property type="entry name" value="GPS"/>
    <property type="match status" value="1"/>
</dbReference>
<evidence type="ECO:0000259" key="14">
    <source>
        <dbReference type="PROSITE" id="PS50093"/>
    </source>
</evidence>
<keyword evidence="9 13" id="KW-0472">Membrane</keyword>
<dbReference type="InterPro" id="IPR013122">
    <property type="entry name" value="PKD1_2_channel"/>
</dbReference>
<dbReference type="OrthoDB" id="5960641at2759"/>
<dbReference type="Gene3D" id="1.10.287.70">
    <property type="match status" value="1"/>
</dbReference>
<dbReference type="Gene3D" id="2.60.60.20">
    <property type="entry name" value="PLAT/LH2 domain"/>
    <property type="match status" value="1"/>
</dbReference>
<dbReference type="InterPro" id="IPR035986">
    <property type="entry name" value="PKD_dom_sf"/>
</dbReference>
<dbReference type="PROSITE" id="PS50093">
    <property type="entry name" value="PKD"/>
    <property type="match status" value="8"/>
</dbReference>
<keyword evidence="6" id="KW-0677">Repeat</keyword>
<comment type="similarity">
    <text evidence="3">Belongs to the polycystin family.</text>
</comment>
<feature type="domain" description="PKD" evidence="14">
    <location>
        <begin position="672"/>
        <end position="713"/>
    </location>
</feature>
<gene>
    <name evidence="18" type="ORF">pdam_00009668</name>
</gene>
<accession>A0A3M6UAK9</accession>
<evidence type="ECO:0008006" key="20">
    <source>
        <dbReference type="Google" id="ProtNLM"/>
    </source>
</evidence>
<feature type="domain" description="PKD" evidence="14">
    <location>
        <begin position="1552"/>
        <end position="1625"/>
    </location>
</feature>
<feature type="domain" description="PKD" evidence="14">
    <location>
        <begin position="1262"/>
        <end position="1342"/>
    </location>
</feature>
<evidence type="ECO:0000256" key="3">
    <source>
        <dbReference type="ARBA" id="ARBA00007200"/>
    </source>
</evidence>
<evidence type="ECO:0000256" key="5">
    <source>
        <dbReference type="ARBA" id="ARBA00022692"/>
    </source>
</evidence>
<evidence type="ECO:0000256" key="12">
    <source>
        <dbReference type="SAM" id="MobiDB-lite"/>
    </source>
</evidence>
<dbReference type="InterPro" id="IPR000434">
    <property type="entry name" value="PC1"/>
</dbReference>
<comment type="subcellular location">
    <subcellularLocation>
        <location evidence="2">Cell membrane</location>
        <topology evidence="2">Multi-pass membrane protein</topology>
    </subcellularLocation>
    <subcellularLocation>
        <location evidence="1">Cell projection</location>
        <location evidence="1">Cilium</location>
    </subcellularLocation>
</comment>
<dbReference type="Pfam" id="PF20519">
    <property type="entry name" value="Polycystin_dom"/>
    <property type="match status" value="1"/>
</dbReference>
<dbReference type="InterPro" id="IPR002889">
    <property type="entry name" value="WSC_carb-bd"/>
</dbReference>
<dbReference type="Pfam" id="PF08016">
    <property type="entry name" value="PKD_channel"/>
    <property type="match status" value="1"/>
</dbReference>
<evidence type="ECO:0000256" key="2">
    <source>
        <dbReference type="ARBA" id="ARBA00004651"/>
    </source>
</evidence>
<feature type="transmembrane region" description="Helical" evidence="13">
    <location>
        <begin position="3067"/>
        <end position="3089"/>
    </location>
</feature>
<evidence type="ECO:0000256" key="11">
    <source>
        <dbReference type="PROSITE-ProRule" id="PRU00152"/>
    </source>
</evidence>
<feature type="domain" description="PKD" evidence="14">
    <location>
        <begin position="760"/>
        <end position="815"/>
    </location>
</feature>
<feature type="domain" description="PLAT" evidence="15">
    <location>
        <begin position="2908"/>
        <end position="3025"/>
    </location>
</feature>
<dbReference type="GO" id="GO:0005929">
    <property type="term" value="C:cilium"/>
    <property type="evidence" value="ECO:0007669"/>
    <property type="project" value="UniProtKB-SubCell"/>
</dbReference>
<dbReference type="PANTHER" id="PTHR46730:SF1">
    <property type="entry name" value="PLAT DOMAIN-CONTAINING PROTEIN"/>
    <property type="match status" value="1"/>
</dbReference>
<feature type="domain" description="PKD" evidence="14">
    <location>
        <begin position="1194"/>
        <end position="1263"/>
    </location>
</feature>
<reference evidence="18 19" key="1">
    <citation type="journal article" date="2018" name="Sci. Rep.">
        <title>Comparative analysis of the Pocillopora damicornis genome highlights role of immune system in coral evolution.</title>
        <authorList>
            <person name="Cunning R."/>
            <person name="Bay R.A."/>
            <person name="Gillette P."/>
            <person name="Baker A.C."/>
            <person name="Traylor-Knowles N."/>
        </authorList>
    </citation>
    <scope>NUCLEOTIDE SEQUENCE [LARGE SCALE GENOMIC DNA]</scope>
    <source>
        <strain evidence="18">RSMAS</strain>
        <tissue evidence="18">Whole animal</tissue>
    </source>
</reference>
<dbReference type="Gene3D" id="2.60.220.50">
    <property type="match status" value="1"/>
</dbReference>
<dbReference type="InterPro" id="IPR014010">
    <property type="entry name" value="REJ_dom"/>
</dbReference>
<sequence length="4046" mass="453080">MDIRNMYFEFFPRISILVVLICGVLVNNASSIDVENLKIGCFPESPANREFRVSPGNYRPWSLTPYDCVRLCGDLKYPLSALQNGNLCFCASFFNSSRQQSSNCTIDCTGDSSYNCGGTWENLVYNSSSFKDELVINYSSSLTVFKWINLSAVFVNRSSPALRVAFNIGDGNGESLGENAEFRFRAVYWGKIIVKAQVLNAFSVGFVQRDIFVKAFPGRAELNCPSTVRTEDTFHCTAKIYEGTTLAATWMFQNGSERNISLPIITTRIYHFKKFLLHLNKLHVNHFTGPLYVRAGSPIPQWEVQNLASSYGSGVFLLPSSQFSSEARLLALEIYGQTAGQIKVFVVRPVCNSPTSFYCLVNQSCTSQPCTSQFIHQCVSPSTLCVSSASCTSSPGGNCSQSSKSTTRRASHFRITADLGVLTITTGYNLIVLPENQTFDVSPGDMIAWGPVTDGKVAHKPGENTVYNFSSVNAKTLQNGADIYKNQSTEISDLDYMINIVGSQASIFELDHQFNQSGVYWARVTFKDALGNTLAPITRQILAQTPLVEIKIVYPSGFPFYGVRTNRNMTMTVEIPTDSNVNVSWTLLNTSTLLKRQELQNAGQSSLRVPLNITFSSLGTHVILVEAENMISSVNATIFVNVQDSISSLNASIISAPVYLGAQSKLISFAIGTNVRYKWNFGDGAVTSYISNTTVHHRFARTGTINVSVIAYNLAFKRTTWFQVQVLHPLTIFVPKQSFVGLKLNASCSLVGPFESDQYYYWNFGDGVTEEGTNKTKVFHNYTKGGTYLVSVKLRNEVLVNASSEILVIEPVSGLTLDNFTGVELYDNHTFVANTTKGNNLTYEWFLHSNNSITIMICTSNSIEFHFNQTGFYTISVNVSNAISSAFASFSFSVQRRIEGLGITAFPNPAPSNSTITFNLTKGSGTNVKYRLDFGDGFVLREFPESFLFNRTFLSGQWQVIFTGENAVNHVIVFYNVTVQDPVKNITVGVQPAALFHGRELVAVGEETHLFSNVTEGTDVYFLWDFNDSSSSYPHKGSLLPTGGSNHTITHSFPNKGPFNVTVKAYNVISRLWSWIFVYAQQRIEGFALTVTDPASPGDEITFRFSQIKGDNVSYIINYGDNSTSQVVATDKVLKTYNNTGVYNVTVKAVNQISSDTAVKTITIQQKIQGLDFISTINPVEIGSPTVISWKIAAGSDVKYVLDYSDGSALQVLNANVVGMNVTIHHNYTFAGEFTVKITAYNLVGPNNTIQAKAVVDESIVGLVAYAQNNTVIMYEKVVILTSILKGSRVEYEYNFGDGSALVTTKNNTAHTYRKSGAFNVSVTARNGLGMATVYLNSTVEVGKPRAPLQIRGLNVSCQATTPENASEIRVTFEYGYLFQCEVDFGDNSEQNYSDSNLPSLLLHIYSSVGSFEVIVKCQNELGSDIAQTIAFVDEVITGLKFKSGNGVIHKEFGQSVDVEWIWATGTNINLSVVLHGHGPIESHRTSSTSEFIRLGNTLCPSPGNYTIDITLSNSVTSPKALTAVIMFTERISELSLSFNPVARTGFPVPFFVTVSSGLDVKILWDYGDGRDSESHNRGFGKQKFISSHSYMLQGTYTVVVFTSNYNSGENATDNVTIMDPVQGFSFHQNNTLIWPSRKVEFRFVRNSSSFDLLGAKYEIDFGNGKVSRERTIDPKETNFTYSFSYPEPGCYQAKLIIWNLVSRVELTAPVKIMEHITNASLRAMHSEYSAHPGAAGGGPTGNTFPFEYPVSFSITQDTGTCLKYDWNYGDYGELREVAKAVTTHRYPLRGTYNVTAKVYNSLGTKYLHRTITLQHSVIGLYLVVSGPGKPGNNITFVVFCASLGTDSKFVFNAGNGSQNVTLYRKGFTNNTQLKAERLIDQRIILPFNPSLYYARVVNHVYLDEGQFNAQVWAWNEASNQRAGASVLVANENVPIPIVKVIGGTNSPTNDAALSYGRQFTLTSQVTIQSEKLFVAAFSWVVYKADTYNLNLSSPHLQLPPESGREVGLPPDVLTNQSSLVIPAFGLFPGEYIFRLKVTIIDPEIDNADFTFIKIAGANIEASIAGGHLRSHDWGQRLLLDASESHDPLSQGNENLIFVWFCKITKTIAGIKNSGLGCFGNGDGQVEYTGITFAVEAKQLFESTTYEFTVNVSSVKTGRWSTANQLVIVLTGNPPDIKMRCVSNCGKYLDPSRRLHLSTECLDCVTDQPLTYSWSVMNGNASAPFAVWPERALTPLNSPEALILAGTFNNSSEYRIKVTVSRPNSASQGIAEYIILTNTPPQGGTCDVTPWAGRELDTRFNFSCRDWQDEHQPLTYEMFITHPADGKVPGSPRNGELVFFGPSLQGQEVLLPVGEDEARYFISVVVLIKDAFGEFSKITLPVQVKPRNVTQKEITDKTLKEDNQLEKEIGRGALQEVVQIIHVISDILNSHDGDDVFEEEIKQEVRSAMVGYLAEIRPQTLNDVSIVSRSLNSATAVPSETEVEAQVQATKQHTKMVALLKKESQAEEDGGIIENTAGEILEGLSNTLLASTKSSAESLNETTKNVTEEVTFKVLQLVDDVSDAVLRPMTLSQKPLVINTRSVAVGLSKRKPDNLAGIALNAGGESQFVLPHKVSLVNETTNSYVTTTVTELSANPFQSSGNFTLVKSNPLSLVLKGSDGEAIPVEGLTSPIDILLPRKESLQVALNISQTPSSDGSMTFHKVSVPNNDSVIIAKVLPQDKRSKFTLYIRYNEQPSLTNYDFKTSLPFEDSTLDNYTMFVLQEQMKGKGDYYIGVLPIAYDREAVKTVVNYTFDVICSACYFWDEEVKEWSTKGCQVSNKTNRDLTYCQCSHLTWFGADLFIPPNKLDIKDSFKKLANIHKHPALLATFCTIICLYVVGLVWARRKDRRDVDKVGLVPVLDNNPADRYRYEVTVHTARGKDTGTTANVSILVAGEDGQSAVHMLKSTSRSCLYPGGVDSFLITTPECLGSLTYIRIWHDNTGKSPSWLLSQVVIRDIDTEEKFFFLCNQWLACDQGDGQVDRLLPVAGKDELRDFMHLFKAKTSRDFSDGHLWFSIAFRPVRSRFTCVQRVSCCLSLLLCSMLVNVMWYRTPMKQQNSVIIDLGFFEFTWHEILIGIQSSLIVFPINLLIVQLFRNRGVSPKTKKKYVERTRTEFSPPTQNLRKQTAVSLSDITPTAPQMRSEDRRQRNVQLKNLTSIRSPVTVRQDSWDDELFCTLLETQISYSKKEMQNKGEKAKKEKMPIKNDHEGEVPDYLSSDIYYYLYKDEAINYNRVRPESIGSNESVNTTTALVPLEKPKKKRKLKMKCLFPWWFVYIGWFLCLSTATVAGFFTLLYGLNFDNKQQAEWLISMFVSMAQDVLVSQPIKVILMAVLFALLLKKPQDEDDDVINAELARDEEWLEQNLPHVQTGNAKVADTQCHRPPDKVLLNVARVRLFKERKMHSVIREIVFYFLFVWVVLLIAYAHRDPYAHHMTQNMENLFVGNYDSLGYRDEDKIDVKRSTASQNNSIKLYEVSNVNDFWEWVEQTLVPGLYNNGWYNGKYGRAGFLNDKMSFVVGVSRMRQLRVKSGTCKVASAFNVHMPDACDDKYSWDSEDRTPQYAPGWKMTNQNASSYPEYSAWRYRGTTELKSRPFLGHLALYRGGGYKADFGSTIDSARTVISDLKSNNWVDKYTRAVFVEFTVYNGYSNLYCVANLLLEFTAAGGVVPFIQLLSTRIDRYVGNFLLFVLICEVSFVVFTIIFTYREFKRLLKTDLKEYLTAFWTWIEIALLSLSWTSIALYFIRFALDKFTKKTFRENPNEFVNFHHLALVDQLFGYVYAFVVFMISVKFLRLFRFNRRMSLLGSTLKCAAKELLHFGIIFGLVFVGFSHLCYLVFSHELYKFHTFVTTVETLISVMLGKFSYVTLEKANRVLGPMMFFFYSIGVVFILVNMFLSIIVENFKRVKRNNDLQSNEYEIVDFMTEHFMNWLGLTSRSIFKNRVFSERHLQKPLYKKRKKIDKAAELKDKVDRLVSLIQRVHFDSNDDDFLRNDGEVTYQIPDIKLETYS</sequence>
<dbReference type="InterPro" id="IPR002859">
    <property type="entry name" value="PKD/REJ-like"/>
</dbReference>
<dbReference type="Proteomes" id="UP000275408">
    <property type="component" value="Unassembled WGS sequence"/>
</dbReference>
<evidence type="ECO:0000313" key="18">
    <source>
        <dbReference type="EMBL" id="RMX50626.1"/>
    </source>
</evidence>
<feature type="domain" description="REJ" evidence="16">
    <location>
        <begin position="1945"/>
        <end position="2640"/>
    </location>
</feature>
<evidence type="ECO:0000256" key="7">
    <source>
        <dbReference type="ARBA" id="ARBA00022989"/>
    </source>
</evidence>
<dbReference type="EMBL" id="RCHS01001930">
    <property type="protein sequence ID" value="RMX50626.1"/>
    <property type="molecule type" value="Genomic_DNA"/>
</dbReference>
<dbReference type="SUPFAM" id="SSF49723">
    <property type="entry name" value="Lipase/lipooxygenase domain (PLAT/LH2 domain)"/>
    <property type="match status" value="1"/>
</dbReference>
<dbReference type="FunFam" id="1.10.287.70:FF:000086">
    <property type="entry name" value="Polycystic kidney disease 2"/>
    <property type="match status" value="1"/>
</dbReference>
<keyword evidence="8" id="KW-0969">Cilium</keyword>
<evidence type="ECO:0000256" key="6">
    <source>
        <dbReference type="ARBA" id="ARBA00022737"/>
    </source>
</evidence>
<dbReference type="PROSITE" id="PS51111">
    <property type="entry name" value="REJ"/>
    <property type="match status" value="1"/>
</dbReference>
<evidence type="ECO:0000259" key="16">
    <source>
        <dbReference type="PROSITE" id="PS51111"/>
    </source>
</evidence>
<feature type="transmembrane region" description="Helical" evidence="13">
    <location>
        <begin position="2864"/>
        <end position="2883"/>
    </location>
</feature>
<feature type="transmembrane region" description="Helical" evidence="13">
    <location>
        <begin position="3917"/>
        <end position="3937"/>
    </location>
</feature>
<feature type="transmembrane region" description="Helical" evidence="13">
    <location>
        <begin position="3444"/>
        <end position="3464"/>
    </location>
</feature>
<organism evidence="18 19">
    <name type="scientific">Pocillopora damicornis</name>
    <name type="common">Cauliflower coral</name>
    <name type="synonym">Millepora damicornis</name>
    <dbReference type="NCBI Taxonomy" id="46731"/>
    <lineage>
        <taxon>Eukaryota</taxon>
        <taxon>Metazoa</taxon>
        <taxon>Cnidaria</taxon>
        <taxon>Anthozoa</taxon>
        <taxon>Hexacorallia</taxon>
        <taxon>Scleractinia</taxon>
        <taxon>Astrocoeniina</taxon>
        <taxon>Pocilloporidae</taxon>
        <taxon>Pocillopora</taxon>
    </lineage>
</organism>
<keyword evidence="10" id="KW-0966">Cell projection</keyword>
<feature type="compositionally biased region" description="Polar residues" evidence="12">
    <location>
        <begin position="3154"/>
        <end position="3168"/>
    </location>
</feature>
<evidence type="ECO:0000256" key="10">
    <source>
        <dbReference type="ARBA" id="ARBA00023273"/>
    </source>
</evidence>
<dbReference type="CDD" id="cd00146">
    <property type="entry name" value="PKD"/>
    <property type="match status" value="5"/>
</dbReference>
<feature type="transmembrane region" description="Helical" evidence="13">
    <location>
        <begin position="3761"/>
        <end position="3782"/>
    </location>
</feature>
<keyword evidence="7 13" id="KW-1133">Transmembrane helix</keyword>
<name>A0A3M6UAK9_POCDA</name>
<feature type="transmembrane region" description="Helical" evidence="13">
    <location>
        <begin position="3813"/>
        <end position="3833"/>
    </location>
</feature>
<keyword evidence="19" id="KW-1185">Reference proteome</keyword>
<dbReference type="PROSITE" id="PS50095">
    <property type="entry name" value="PLAT"/>
    <property type="match status" value="1"/>
</dbReference>
<dbReference type="Pfam" id="PF01822">
    <property type="entry name" value="WSC"/>
    <property type="match status" value="1"/>
</dbReference>
<dbReference type="GO" id="GO:0006816">
    <property type="term" value="P:calcium ion transport"/>
    <property type="evidence" value="ECO:0007669"/>
    <property type="project" value="TreeGrafter"/>
</dbReference>
<dbReference type="InterPro" id="IPR022409">
    <property type="entry name" value="PKD/Chitinase_dom"/>
</dbReference>
<dbReference type="SUPFAM" id="SSF49299">
    <property type="entry name" value="PKD domain"/>
    <property type="match status" value="10"/>
</dbReference>
<evidence type="ECO:0000256" key="4">
    <source>
        <dbReference type="ARBA" id="ARBA00022475"/>
    </source>
</evidence>
<feature type="transmembrane region" description="Helical" evidence="13">
    <location>
        <begin position="3719"/>
        <end position="3741"/>
    </location>
</feature>
<feature type="domain" description="PKD" evidence="14">
    <location>
        <begin position="992"/>
        <end position="1067"/>
    </location>
</feature>
<comment type="caution">
    <text evidence="11">Lacks conserved residue(s) required for the propagation of feature annotation.</text>
</comment>
<feature type="region of interest" description="Disordered" evidence="12">
    <location>
        <begin position="3148"/>
        <end position="3168"/>
    </location>
</feature>
<dbReference type="InterPro" id="IPR001024">
    <property type="entry name" value="PLAT/LH2_dom"/>
</dbReference>
<evidence type="ECO:0000256" key="9">
    <source>
        <dbReference type="ARBA" id="ARBA00023136"/>
    </source>
</evidence>
<dbReference type="Pfam" id="PF02010">
    <property type="entry name" value="REJ"/>
    <property type="match status" value="1"/>
</dbReference>
<dbReference type="InterPro" id="IPR046338">
    <property type="entry name" value="GAIN_dom_sf"/>
</dbReference>
<feature type="transmembrane region" description="Helical" evidence="13">
    <location>
        <begin position="3853"/>
        <end position="3875"/>
    </location>
</feature>
<evidence type="ECO:0000313" key="19">
    <source>
        <dbReference type="Proteomes" id="UP000275408"/>
    </source>
</evidence>
<keyword evidence="5 13" id="KW-0812">Transmembrane</keyword>
<evidence type="ECO:0000256" key="13">
    <source>
        <dbReference type="SAM" id="Phobius"/>
    </source>
</evidence>
<dbReference type="GO" id="GO:0005886">
    <property type="term" value="C:plasma membrane"/>
    <property type="evidence" value="ECO:0007669"/>
    <property type="project" value="UniProtKB-SubCell"/>
</dbReference>
<dbReference type="SMART" id="SM00303">
    <property type="entry name" value="GPS"/>
    <property type="match status" value="1"/>
</dbReference>
<evidence type="ECO:0000256" key="8">
    <source>
        <dbReference type="ARBA" id="ARBA00023069"/>
    </source>
</evidence>
<feature type="domain" description="PKD" evidence="14">
    <location>
        <begin position="1757"/>
        <end position="1804"/>
    </location>
</feature>
<dbReference type="Gene3D" id="2.60.40.10">
    <property type="entry name" value="Immunoglobulins"/>
    <property type="match status" value="6"/>
</dbReference>
<dbReference type="Pfam" id="PF01477">
    <property type="entry name" value="PLAT"/>
    <property type="match status" value="1"/>
</dbReference>
<dbReference type="InterPro" id="IPR013783">
    <property type="entry name" value="Ig-like_fold"/>
</dbReference>
<evidence type="ECO:0000259" key="17">
    <source>
        <dbReference type="PROSITE" id="PS51212"/>
    </source>
</evidence>
<dbReference type="GO" id="GO:0005261">
    <property type="term" value="F:monoatomic cation channel activity"/>
    <property type="evidence" value="ECO:0007669"/>
    <property type="project" value="TreeGrafter"/>
</dbReference>
<feature type="domain" description="WSC" evidence="17">
    <location>
        <begin position="35"/>
        <end position="128"/>
    </location>
</feature>
<dbReference type="InterPro" id="IPR046791">
    <property type="entry name" value="Polycystin_dom"/>
</dbReference>
<dbReference type="SMART" id="SM00089">
    <property type="entry name" value="PKD"/>
    <property type="match status" value="13"/>
</dbReference>